<reference evidence="3" key="1">
    <citation type="journal article" date="2020" name="Stud. Mycol.">
        <title>101 Dothideomycetes genomes: a test case for predicting lifestyles and emergence of pathogens.</title>
        <authorList>
            <person name="Haridas S."/>
            <person name="Albert R."/>
            <person name="Binder M."/>
            <person name="Bloem J."/>
            <person name="Labutti K."/>
            <person name="Salamov A."/>
            <person name="Andreopoulos B."/>
            <person name="Baker S."/>
            <person name="Barry K."/>
            <person name="Bills G."/>
            <person name="Bluhm B."/>
            <person name="Cannon C."/>
            <person name="Castanera R."/>
            <person name="Culley D."/>
            <person name="Daum C."/>
            <person name="Ezra D."/>
            <person name="Gonzalez J."/>
            <person name="Henrissat B."/>
            <person name="Kuo A."/>
            <person name="Liang C."/>
            <person name="Lipzen A."/>
            <person name="Lutzoni F."/>
            <person name="Magnuson J."/>
            <person name="Mondo S."/>
            <person name="Nolan M."/>
            <person name="Ohm R."/>
            <person name="Pangilinan J."/>
            <person name="Park H.-J."/>
            <person name="Ramirez L."/>
            <person name="Alfaro M."/>
            <person name="Sun H."/>
            <person name="Tritt A."/>
            <person name="Yoshinaga Y."/>
            <person name="Zwiers L.-H."/>
            <person name="Turgeon B."/>
            <person name="Goodwin S."/>
            <person name="Spatafora J."/>
            <person name="Crous P."/>
            <person name="Grigoriev I."/>
        </authorList>
    </citation>
    <scope>NUCLEOTIDE SEQUENCE</scope>
    <source>
        <strain evidence="3">CBS 109.77</strain>
    </source>
</reference>
<dbReference type="Proteomes" id="UP000799757">
    <property type="component" value="Unassembled WGS sequence"/>
</dbReference>
<name>A0A6A6WQL6_9PLEO</name>
<feature type="region of interest" description="Disordered" evidence="1">
    <location>
        <begin position="1"/>
        <end position="29"/>
    </location>
</feature>
<dbReference type="AlphaFoldDB" id="A0A6A6WQL6"/>
<proteinExistence type="predicted"/>
<evidence type="ECO:0000313" key="4">
    <source>
        <dbReference type="Proteomes" id="UP000799757"/>
    </source>
</evidence>
<accession>A0A6A6WQL6</accession>
<feature type="region of interest" description="Disordered" evidence="1">
    <location>
        <begin position="130"/>
        <end position="192"/>
    </location>
</feature>
<gene>
    <name evidence="3" type="ORF">K505DRAFT_343856</name>
</gene>
<evidence type="ECO:0000256" key="2">
    <source>
        <dbReference type="SAM" id="Phobius"/>
    </source>
</evidence>
<feature type="transmembrane region" description="Helical" evidence="2">
    <location>
        <begin position="100"/>
        <end position="119"/>
    </location>
</feature>
<keyword evidence="2" id="KW-0812">Transmembrane</keyword>
<keyword evidence="4" id="KW-1185">Reference proteome</keyword>
<evidence type="ECO:0000256" key="1">
    <source>
        <dbReference type="SAM" id="MobiDB-lite"/>
    </source>
</evidence>
<keyword evidence="2" id="KW-1133">Transmembrane helix</keyword>
<protein>
    <submittedName>
        <fullName evidence="3">Uncharacterized protein</fullName>
    </submittedName>
</protein>
<sequence>MSTTLKAMKPNGSTARPASPSNPDPPRDQDAAVLRIASEVPAKDELKSEEPKARASKLAYRKVNEHLKKGGHVFFTLVSIVRHSVAIGGVGFTAFQDKNALFLCCVVATFSITQIWVWYQGESYKQVMEKDTTDSDKDSESVAGDGGGAEGRSRSESVAGDGGGAEGREESLEAHEGIQSRGDARLGHVSWQ</sequence>
<dbReference type="EMBL" id="MU002478">
    <property type="protein sequence ID" value="KAF2786380.1"/>
    <property type="molecule type" value="Genomic_DNA"/>
</dbReference>
<feature type="transmembrane region" description="Helical" evidence="2">
    <location>
        <begin position="71"/>
        <end position="94"/>
    </location>
</feature>
<organism evidence="3 4">
    <name type="scientific">Melanomma pulvis-pyrius CBS 109.77</name>
    <dbReference type="NCBI Taxonomy" id="1314802"/>
    <lineage>
        <taxon>Eukaryota</taxon>
        <taxon>Fungi</taxon>
        <taxon>Dikarya</taxon>
        <taxon>Ascomycota</taxon>
        <taxon>Pezizomycotina</taxon>
        <taxon>Dothideomycetes</taxon>
        <taxon>Pleosporomycetidae</taxon>
        <taxon>Pleosporales</taxon>
        <taxon>Melanommataceae</taxon>
        <taxon>Melanomma</taxon>
    </lineage>
</organism>
<feature type="compositionally biased region" description="Polar residues" evidence="1">
    <location>
        <begin position="1"/>
        <end position="21"/>
    </location>
</feature>
<keyword evidence="2" id="KW-0472">Membrane</keyword>
<feature type="compositionally biased region" description="Basic and acidic residues" evidence="1">
    <location>
        <begin position="166"/>
        <end position="186"/>
    </location>
</feature>
<evidence type="ECO:0000313" key="3">
    <source>
        <dbReference type="EMBL" id="KAF2786380.1"/>
    </source>
</evidence>
<feature type="compositionally biased region" description="Basic and acidic residues" evidence="1">
    <location>
        <begin position="130"/>
        <end position="140"/>
    </location>
</feature>